<name>A0A6J4TH62_9SPHN</name>
<proteinExistence type="predicted"/>
<dbReference type="EMBL" id="CADCWA010000131">
    <property type="protein sequence ID" value="CAA9523176.1"/>
    <property type="molecule type" value="Genomic_DNA"/>
</dbReference>
<dbReference type="GO" id="GO:0006310">
    <property type="term" value="P:DNA recombination"/>
    <property type="evidence" value="ECO:0007669"/>
    <property type="project" value="UniProtKB-KW"/>
</dbReference>
<dbReference type="AlphaFoldDB" id="A0A6J4TH62"/>
<evidence type="ECO:0000256" key="3">
    <source>
        <dbReference type="ARBA" id="ARBA00023172"/>
    </source>
</evidence>
<evidence type="ECO:0000259" key="4">
    <source>
        <dbReference type="Pfam" id="PF13610"/>
    </source>
</evidence>
<keyword evidence="2" id="KW-0238">DNA-binding</keyword>
<reference evidence="5" key="1">
    <citation type="submission" date="2020-02" db="EMBL/GenBank/DDBJ databases">
        <authorList>
            <person name="Meier V. D."/>
        </authorList>
    </citation>
    <scope>NUCLEOTIDE SEQUENCE</scope>
    <source>
        <strain evidence="5">AVDCRST_MAG31</strain>
    </source>
</reference>
<gene>
    <name evidence="5" type="ORF">AVDCRST_MAG31-1708</name>
</gene>
<dbReference type="GO" id="GO:0032196">
    <property type="term" value="P:transposition"/>
    <property type="evidence" value="ECO:0007669"/>
    <property type="project" value="UniProtKB-KW"/>
</dbReference>
<dbReference type="PANTHER" id="PTHR35528">
    <property type="entry name" value="BLL1675 PROTEIN"/>
    <property type="match status" value="1"/>
</dbReference>
<evidence type="ECO:0000313" key="5">
    <source>
        <dbReference type="EMBL" id="CAA9523176.1"/>
    </source>
</evidence>
<dbReference type="InterPro" id="IPR032874">
    <property type="entry name" value="DDE_dom"/>
</dbReference>
<dbReference type="GO" id="GO:0003677">
    <property type="term" value="F:DNA binding"/>
    <property type="evidence" value="ECO:0007669"/>
    <property type="project" value="UniProtKB-KW"/>
</dbReference>
<sequence length="293" mass="33335">MGVRAPPVGSGTDGAGVGDGLRALRLRGGDGAPERTARGYRRFRCRDCGKQFNERSAGVLNRARYPSDVIALVVLWRLRYRLTLRDLAEMLLQRDMVFSHEAVRDWEAKLAPVLAGELRRRRRGKGGARGRHWHVDETYPEVRGRWAYLYRAVDRNGDLVDTLLSEHRDMAAARAFFRSAKAAAGLVPDRVTTDGHGSYPRAIRTTLGRRVAHRTSAYKNNGLEQDHRGIKGRIRCMRGFKSFASAERFCRSHDELRDFLRPRTRHNQHVPARRRRLLHLRRATAALAILEAA</sequence>
<dbReference type="RefSeq" id="WP_294169836.1">
    <property type="nucleotide sequence ID" value="NZ_CADCWA010000131.1"/>
</dbReference>
<dbReference type="Pfam" id="PF13610">
    <property type="entry name" value="DDE_Tnp_IS240"/>
    <property type="match status" value="1"/>
</dbReference>
<keyword evidence="1" id="KW-0815">Transposition</keyword>
<dbReference type="NCBIfam" id="NF033587">
    <property type="entry name" value="transpos_IS6"/>
    <property type="match status" value="1"/>
</dbReference>
<dbReference type="InterPro" id="IPR047930">
    <property type="entry name" value="Transpos_IS6"/>
</dbReference>
<keyword evidence="3" id="KW-0233">DNA recombination</keyword>
<evidence type="ECO:0000256" key="2">
    <source>
        <dbReference type="ARBA" id="ARBA00023125"/>
    </source>
</evidence>
<feature type="domain" description="DDE" evidence="4">
    <location>
        <begin position="132"/>
        <end position="257"/>
    </location>
</feature>
<dbReference type="PANTHER" id="PTHR35528:SF3">
    <property type="entry name" value="BLL1675 PROTEIN"/>
    <property type="match status" value="1"/>
</dbReference>
<dbReference type="SUPFAM" id="SSF53098">
    <property type="entry name" value="Ribonuclease H-like"/>
    <property type="match status" value="1"/>
</dbReference>
<dbReference type="InterPro" id="IPR012337">
    <property type="entry name" value="RNaseH-like_sf"/>
</dbReference>
<organism evidence="5">
    <name type="scientific">uncultured Sphingomonas sp</name>
    <dbReference type="NCBI Taxonomy" id="158754"/>
    <lineage>
        <taxon>Bacteria</taxon>
        <taxon>Pseudomonadati</taxon>
        <taxon>Pseudomonadota</taxon>
        <taxon>Alphaproteobacteria</taxon>
        <taxon>Sphingomonadales</taxon>
        <taxon>Sphingomonadaceae</taxon>
        <taxon>Sphingomonas</taxon>
        <taxon>environmental samples</taxon>
    </lineage>
</organism>
<accession>A0A6J4TH62</accession>
<dbReference type="InterPro" id="IPR052183">
    <property type="entry name" value="IS_Transposase"/>
</dbReference>
<evidence type="ECO:0000256" key="1">
    <source>
        <dbReference type="ARBA" id="ARBA00022578"/>
    </source>
</evidence>
<protein>
    <submittedName>
        <fullName evidence="5">Mobile element protein</fullName>
    </submittedName>
</protein>